<dbReference type="SUPFAM" id="SSF46894">
    <property type="entry name" value="C-terminal effector domain of the bipartite response regulators"/>
    <property type="match status" value="1"/>
</dbReference>
<proteinExistence type="predicted"/>
<dbReference type="GO" id="GO:0006355">
    <property type="term" value="P:regulation of DNA-templated transcription"/>
    <property type="evidence" value="ECO:0007669"/>
    <property type="project" value="InterPro"/>
</dbReference>
<dbReference type="GO" id="GO:0003677">
    <property type="term" value="F:DNA binding"/>
    <property type="evidence" value="ECO:0007669"/>
    <property type="project" value="UniProtKB-UniRule"/>
</dbReference>
<comment type="caution">
    <text evidence="5">The sequence shown here is derived from an EMBL/GenBank/DDBJ whole genome shotgun (WGS) entry which is preliminary data.</text>
</comment>
<evidence type="ECO:0000313" key="5">
    <source>
        <dbReference type="EMBL" id="CAG4990266.1"/>
    </source>
</evidence>
<evidence type="ECO:0000313" key="6">
    <source>
        <dbReference type="Proteomes" id="UP000680038"/>
    </source>
</evidence>
<feature type="transmembrane region" description="Helical" evidence="3">
    <location>
        <begin position="174"/>
        <end position="193"/>
    </location>
</feature>
<protein>
    <recommendedName>
        <fullName evidence="4">OmpR/PhoB-type domain-containing protein</fullName>
    </recommendedName>
</protein>
<dbReference type="CDD" id="cd00383">
    <property type="entry name" value="trans_reg_C"/>
    <property type="match status" value="1"/>
</dbReference>
<dbReference type="InterPro" id="IPR001867">
    <property type="entry name" value="OmpR/PhoB-type_DNA-bd"/>
</dbReference>
<dbReference type="InterPro" id="IPR016032">
    <property type="entry name" value="Sig_transdc_resp-reg_C-effctor"/>
</dbReference>
<dbReference type="GO" id="GO:0000160">
    <property type="term" value="P:phosphorelay signal transduction system"/>
    <property type="evidence" value="ECO:0007669"/>
    <property type="project" value="InterPro"/>
</dbReference>
<evidence type="ECO:0000256" key="1">
    <source>
        <dbReference type="ARBA" id="ARBA00023125"/>
    </source>
</evidence>
<dbReference type="RefSeq" id="WP_215237248.1">
    <property type="nucleotide sequence ID" value="NZ_CAJRAF010000001.1"/>
</dbReference>
<dbReference type="Proteomes" id="UP000680038">
    <property type="component" value="Unassembled WGS sequence"/>
</dbReference>
<sequence length="314" mass="35626">MDFNKFELYPYTESYQMLKSGNKLFKWHFGICMVLSVLGYHGVWANNESIRFAEKANLAIRRTVHHLITANGDSTSRIAPVVQQDAHTFTIRLDSIFDYRKLPNLLQQSLDQYGINQGYDVVILKDETREVELGYSFLDLKQKGGVPCRTRRQVPGSYSLKITFQPELKGAGITGWWLLPAGSLLAVLGLMIWKRRKEDHISGTITDSEEATSRKLVFGNSILDVQGLRLVSAGVAYDLTYREGKLLNLFASCQNQILERDFILKSVWEDEGIIVGRSVDVFVSRLRKMLSQDQDIKIAAVHGIGYRLEVRSSS</sequence>
<keyword evidence="3" id="KW-0812">Transmembrane</keyword>
<feature type="DNA-binding region" description="OmpR/PhoB-type" evidence="2">
    <location>
        <begin position="213"/>
        <end position="310"/>
    </location>
</feature>
<dbReference type="EMBL" id="CAJRAF010000001">
    <property type="protein sequence ID" value="CAG4990266.1"/>
    <property type="molecule type" value="Genomic_DNA"/>
</dbReference>
<dbReference type="Pfam" id="PF00486">
    <property type="entry name" value="Trans_reg_C"/>
    <property type="match status" value="1"/>
</dbReference>
<evidence type="ECO:0000256" key="2">
    <source>
        <dbReference type="PROSITE-ProRule" id="PRU01091"/>
    </source>
</evidence>
<keyword evidence="6" id="KW-1185">Reference proteome</keyword>
<dbReference type="PROSITE" id="PS51755">
    <property type="entry name" value="OMPR_PHOB"/>
    <property type="match status" value="1"/>
</dbReference>
<accession>A0A916J8F6</accession>
<dbReference type="AlphaFoldDB" id="A0A916J8F6"/>
<keyword evidence="1 2" id="KW-0238">DNA-binding</keyword>
<organism evidence="5 6">
    <name type="scientific">Dyadobacter helix</name>
    <dbReference type="NCBI Taxonomy" id="2822344"/>
    <lineage>
        <taxon>Bacteria</taxon>
        <taxon>Pseudomonadati</taxon>
        <taxon>Bacteroidota</taxon>
        <taxon>Cytophagia</taxon>
        <taxon>Cytophagales</taxon>
        <taxon>Spirosomataceae</taxon>
        <taxon>Dyadobacter</taxon>
    </lineage>
</organism>
<reference evidence="5" key="1">
    <citation type="submission" date="2021-04" db="EMBL/GenBank/DDBJ databases">
        <authorList>
            <person name="Rodrigo-Torres L."/>
            <person name="Arahal R. D."/>
            <person name="Lucena T."/>
        </authorList>
    </citation>
    <scope>NUCLEOTIDE SEQUENCE</scope>
    <source>
        <strain evidence="5">CECT 9275</strain>
    </source>
</reference>
<keyword evidence="3" id="KW-1133">Transmembrane helix</keyword>
<dbReference type="SMART" id="SM00862">
    <property type="entry name" value="Trans_reg_C"/>
    <property type="match status" value="1"/>
</dbReference>
<evidence type="ECO:0000259" key="4">
    <source>
        <dbReference type="PROSITE" id="PS51755"/>
    </source>
</evidence>
<feature type="domain" description="OmpR/PhoB-type" evidence="4">
    <location>
        <begin position="213"/>
        <end position="310"/>
    </location>
</feature>
<evidence type="ECO:0000256" key="3">
    <source>
        <dbReference type="SAM" id="Phobius"/>
    </source>
</evidence>
<dbReference type="InterPro" id="IPR036388">
    <property type="entry name" value="WH-like_DNA-bd_sf"/>
</dbReference>
<gene>
    <name evidence="5" type="ORF">DYBT9275_00491</name>
</gene>
<dbReference type="Gene3D" id="1.10.10.10">
    <property type="entry name" value="Winged helix-like DNA-binding domain superfamily/Winged helix DNA-binding domain"/>
    <property type="match status" value="1"/>
</dbReference>
<name>A0A916J8F6_9BACT</name>
<keyword evidence="3" id="KW-0472">Membrane</keyword>